<dbReference type="Pfam" id="PF00454">
    <property type="entry name" value="PI3_PI4_kinase"/>
    <property type="match status" value="1"/>
</dbReference>
<dbReference type="InterPro" id="IPR036940">
    <property type="entry name" value="PI3/4_kinase_cat_sf"/>
</dbReference>
<dbReference type="SUPFAM" id="SSF56112">
    <property type="entry name" value="Protein kinase-like (PK-like)"/>
    <property type="match status" value="1"/>
</dbReference>
<feature type="domain" description="PI3K/PI4K catalytic" evidence="4">
    <location>
        <begin position="1"/>
        <end position="126"/>
    </location>
</feature>
<dbReference type="GO" id="GO:0043491">
    <property type="term" value="P:phosphatidylinositol 3-kinase/protein kinase B signal transduction"/>
    <property type="evidence" value="ECO:0007669"/>
    <property type="project" value="TreeGrafter"/>
</dbReference>
<dbReference type="InterPro" id="IPR000403">
    <property type="entry name" value="PI3/4_kinase_cat_dom"/>
</dbReference>
<comment type="similarity">
    <text evidence="1">Belongs to the PI3/PI4-kinase family. Type III PI4K subfamily.</text>
</comment>
<accession>A0AAD1RU35</accession>
<dbReference type="PROSITE" id="PS50290">
    <property type="entry name" value="PI3_4_KINASE_3"/>
    <property type="match status" value="1"/>
</dbReference>
<evidence type="ECO:0000259" key="4">
    <source>
        <dbReference type="PROSITE" id="PS50290"/>
    </source>
</evidence>
<dbReference type="GO" id="GO:0016477">
    <property type="term" value="P:cell migration"/>
    <property type="evidence" value="ECO:0007669"/>
    <property type="project" value="TreeGrafter"/>
</dbReference>
<gene>
    <name evidence="5" type="ORF">PECUL_23A057763</name>
</gene>
<keyword evidence="6" id="KW-1185">Reference proteome</keyword>
<protein>
    <submittedName>
        <fullName evidence="5">Phosphatidylinositol 4-phosphate 3-kinase C2 domain-containing subunit gamma</fullName>
    </submittedName>
</protein>
<dbReference type="Gene3D" id="1.10.1070.11">
    <property type="entry name" value="Phosphatidylinositol 3-/4-kinase, catalytic domain"/>
    <property type="match status" value="1"/>
</dbReference>
<dbReference type="GO" id="GO:0005942">
    <property type="term" value="C:phosphatidylinositol 3-kinase complex"/>
    <property type="evidence" value="ECO:0007669"/>
    <property type="project" value="TreeGrafter"/>
</dbReference>
<dbReference type="GO" id="GO:0048015">
    <property type="term" value="P:phosphatidylinositol-mediated signaling"/>
    <property type="evidence" value="ECO:0007669"/>
    <property type="project" value="TreeGrafter"/>
</dbReference>
<dbReference type="PANTHER" id="PTHR10048:SF29">
    <property type="entry name" value="PHOSPHATIDYLINOSITOL 3-KINASE C2 DOMAIN-CONTAINING SUBUNIT GAMMA"/>
    <property type="match status" value="1"/>
</dbReference>
<evidence type="ECO:0000313" key="5">
    <source>
        <dbReference type="EMBL" id="CAH2278583.1"/>
    </source>
</evidence>
<keyword evidence="2" id="KW-0808">Transferase</keyword>
<evidence type="ECO:0000256" key="2">
    <source>
        <dbReference type="ARBA" id="ARBA00022679"/>
    </source>
</evidence>
<evidence type="ECO:0000313" key="6">
    <source>
        <dbReference type="Proteomes" id="UP001295444"/>
    </source>
</evidence>
<dbReference type="AlphaFoldDB" id="A0AAD1RU35"/>
<dbReference type="InterPro" id="IPR011009">
    <property type="entry name" value="Kinase-like_dom_sf"/>
</dbReference>
<proteinExistence type="inferred from homology"/>
<dbReference type="InterPro" id="IPR035892">
    <property type="entry name" value="C2_domain_sf"/>
</dbReference>
<dbReference type="EMBL" id="OW240914">
    <property type="protein sequence ID" value="CAH2278583.1"/>
    <property type="molecule type" value="Genomic_DNA"/>
</dbReference>
<dbReference type="InterPro" id="IPR015433">
    <property type="entry name" value="PI3/4_kinase"/>
</dbReference>
<dbReference type="GO" id="GO:0005886">
    <property type="term" value="C:plasma membrane"/>
    <property type="evidence" value="ECO:0007669"/>
    <property type="project" value="TreeGrafter"/>
</dbReference>
<dbReference type="GO" id="GO:0005737">
    <property type="term" value="C:cytoplasm"/>
    <property type="evidence" value="ECO:0007669"/>
    <property type="project" value="TreeGrafter"/>
</dbReference>
<evidence type="ECO:0000256" key="3">
    <source>
        <dbReference type="ARBA" id="ARBA00022777"/>
    </source>
</evidence>
<dbReference type="PANTHER" id="PTHR10048">
    <property type="entry name" value="PHOSPHATIDYLINOSITOL KINASE"/>
    <property type="match status" value="1"/>
</dbReference>
<organism evidence="5 6">
    <name type="scientific">Pelobates cultripes</name>
    <name type="common">Western spadefoot toad</name>
    <dbReference type="NCBI Taxonomy" id="61616"/>
    <lineage>
        <taxon>Eukaryota</taxon>
        <taxon>Metazoa</taxon>
        <taxon>Chordata</taxon>
        <taxon>Craniata</taxon>
        <taxon>Vertebrata</taxon>
        <taxon>Euteleostomi</taxon>
        <taxon>Amphibia</taxon>
        <taxon>Batrachia</taxon>
        <taxon>Anura</taxon>
        <taxon>Pelobatoidea</taxon>
        <taxon>Pelobatidae</taxon>
        <taxon>Pelobates</taxon>
    </lineage>
</organism>
<reference evidence="5" key="1">
    <citation type="submission" date="2022-03" db="EMBL/GenBank/DDBJ databases">
        <authorList>
            <person name="Alioto T."/>
            <person name="Alioto T."/>
            <person name="Gomez Garrido J."/>
        </authorList>
    </citation>
    <scope>NUCLEOTIDE SEQUENCE</scope>
</reference>
<dbReference type="Proteomes" id="UP001295444">
    <property type="component" value="Chromosome 03"/>
</dbReference>
<dbReference type="SUPFAM" id="SSF49562">
    <property type="entry name" value="C2 domain (Calcium/lipid-binding domain, CaLB)"/>
    <property type="match status" value="1"/>
</dbReference>
<dbReference type="GO" id="GO:0016303">
    <property type="term" value="F:1-phosphatidylinositol-3-kinase activity"/>
    <property type="evidence" value="ECO:0007669"/>
    <property type="project" value="TreeGrafter"/>
</dbReference>
<sequence>MGFYLLTLSEALIFHFCYNENMSTTSTDRAPFIFTNEMEYFITEGGTNPERSQEFVDLCCIAYNVLRRYSPLLINLLELMLQAGLPELRDVQDLSYMQNNLRPQDSDIQATSYFTKKIQESLECFPVKLNNFIHILANTSLTDKASLIKPSLPNARKVLQNLTKAGVRKLHEKSERLLNKLGNTAYHQSYAGTLRDHNQRASIQLCLSFKDPELSVLVKHLKNVHFSTASIEICLLSNLGKTSVQRVKSHKSSSALTFNKIVKFYVPQSDRHELQVVVKSKDVFLGSVNILLNQVHFNEDLWYPLTNSTT</sequence>
<keyword evidence="3" id="KW-0418">Kinase</keyword>
<dbReference type="Gene3D" id="2.60.40.150">
    <property type="entry name" value="C2 domain"/>
    <property type="match status" value="1"/>
</dbReference>
<dbReference type="GO" id="GO:0035005">
    <property type="term" value="F:1-phosphatidylinositol-4-phosphate 3-kinase activity"/>
    <property type="evidence" value="ECO:0007669"/>
    <property type="project" value="TreeGrafter"/>
</dbReference>
<name>A0AAD1RU35_PELCU</name>
<evidence type="ECO:0000256" key="1">
    <source>
        <dbReference type="ARBA" id="ARBA00006209"/>
    </source>
</evidence>